<dbReference type="Proteomes" id="UP000663508">
    <property type="component" value="Plasmid pVL1_3"/>
</dbReference>
<dbReference type="AlphaFoldDB" id="A0A8H8X1G5"/>
<dbReference type="InterPro" id="IPR011660">
    <property type="entry name" value="VapB-like"/>
</dbReference>
<evidence type="ECO:0000313" key="1">
    <source>
        <dbReference type="EMBL" id="BCM87939.1"/>
    </source>
</evidence>
<evidence type="ECO:0000313" key="2">
    <source>
        <dbReference type="Proteomes" id="UP000663508"/>
    </source>
</evidence>
<protein>
    <recommendedName>
        <fullName evidence="3">Antitoxin VapB</fullName>
    </recommendedName>
</protein>
<proteinExistence type="predicted"/>
<dbReference type="EMBL" id="AP024148">
    <property type="protein sequence ID" value="BCM87939.1"/>
    <property type="molecule type" value="Genomic_DNA"/>
</dbReference>
<name>A0A8H8X1G5_9HYPH</name>
<gene>
    <name evidence="1" type="ORF">mvi_64000</name>
</gene>
<keyword evidence="1" id="KW-0614">Plasmid</keyword>
<accession>A0A8H8X1G5</accession>
<geneLocation type="plasmid" evidence="1 2">
    <name>pVL1_3</name>
</geneLocation>
<sequence>MDGACQCVYALSVWMETDIMLSIRDEEVRTLAEAVMKRCGAPNLTAAIKLALQREIKRADEAMPLMDRVAAIRAEALAKADRLPAAPLIDAERDALWTR</sequence>
<dbReference type="KEGG" id="mind:mvi_64000"/>
<dbReference type="Pfam" id="PF07704">
    <property type="entry name" value="PSK_trans_fac"/>
    <property type="match status" value="1"/>
</dbReference>
<reference evidence="1" key="1">
    <citation type="submission" date="2020-11" db="EMBL/GenBank/DDBJ databases">
        <title>Complete genome sequence of a novel pathogenic Methylobacterium strain isolated from rice in Vietnam.</title>
        <authorList>
            <person name="Lai K."/>
            <person name="Okazaki S."/>
            <person name="Higashi K."/>
            <person name="Mori H."/>
            <person name="Toyoda A."/>
            <person name="Kurokawa K."/>
        </authorList>
    </citation>
    <scope>NUCLEOTIDE SEQUENCE</scope>
    <source>
        <strain evidence="1">VL1</strain>
        <plasmid evidence="1">pVL1_3</plasmid>
    </source>
</reference>
<organism evidence="1 2">
    <name type="scientific">Methylobacterium indicum</name>
    <dbReference type="NCBI Taxonomy" id="1775910"/>
    <lineage>
        <taxon>Bacteria</taxon>
        <taxon>Pseudomonadati</taxon>
        <taxon>Pseudomonadota</taxon>
        <taxon>Alphaproteobacteria</taxon>
        <taxon>Hyphomicrobiales</taxon>
        <taxon>Methylobacteriaceae</taxon>
        <taxon>Methylobacterium</taxon>
    </lineage>
</organism>
<evidence type="ECO:0008006" key="3">
    <source>
        <dbReference type="Google" id="ProtNLM"/>
    </source>
</evidence>